<dbReference type="EMBL" id="JAHCLR010000019">
    <property type="protein sequence ID" value="MBS9534110.1"/>
    <property type="molecule type" value="Genomic_DNA"/>
</dbReference>
<dbReference type="SUPFAM" id="SSF53474">
    <property type="entry name" value="alpha/beta-Hydrolases"/>
    <property type="match status" value="1"/>
</dbReference>
<proteinExistence type="predicted"/>
<dbReference type="InterPro" id="IPR029058">
    <property type="entry name" value="AB_hydrolase_fold"/>
</dbReference>
<keyword evidence="1" id="KW-0732">Signal</keyword>
<dbReference type="Pfam" id="PF08237">
    <property type="entry name" value="PE-PPE"/>
    <property type="match status" value="1"/>
</dbReference>
<feature type="chain" id="PRO_5046150395" evidence="1">
    <location>
        <begin position="28"/>
        <end position="416"/>
    </location>
</feature>
<gene>
    <name evidence="3" type="ORF">KIH27_10990</name>
</gene>
<name>A0ABS5RIL7_9MYCO</name>
<evidence type="ECO:0000256" key="1">
    <source>
        <dbReference type="SAM" id="SignalP"/>
    </source>
</evidence>
<evidence type="ECO:0000259" key="2">
    <source>
        <dbReference type="Pfam" id="PF08237"/>
    </source>
</evidence>
<accession>A0ABS5RIL7</accession>
<evidence type="ECO:0000313" key="3">
    <source>
        <dbReference type="EMBL" id="MBS9534110.1"/>
    </source>
</evidence>
<protein>
    <submittedName>
        <fullName evidence="3">PE-PPE domain-containing protein</fullName>
    </submittedName>
</protein>
<dbReference type="Proteomes" id="UP001519535">
    <property type="component" value="Unassembled WGS sequence"/>
</dbReference>
<evidence type="ECO:0000313" key="4">
    <source>
        <dbReference type="Proteomes" id="UP001519535"/>
    </source>
</evidence>
<sequence>MTTVSHKAFRASTIGIAAALVAATAAAATDTPSRGPALGIRLTSADSGAGTAFVLGASGVPRPSDFYAQTANGLFLQPNGFTGTPTVLETPESSSDFGPSEHEGANILVNAIQARIAEGGISADNPIYVFGYSQSSALSTYAMEQLNAAGVPLSDVHFVLVGNTANPNGGLLTAFDVDGTHPFIPALNVTLDQATPNDLYPTDVYTLEYDGWADFPRYPMNFISVLNDIAGMAMTHPLYLGLTPEQIADAVQLPVTPDSTADYYMIHSDILPLLAPLRLMPGMGKPLYDLLEPDMRILVNLGYGNIDHGWNDGPADTPTPVSFGMPNLDWSQVLTALNVGWQQGLTAYSADLPGVFIPEPLMANPVIAAVVGSLYGDGVITDANPANWTDLINSIVVSPPGAPVETFGEFFGDWLG</sequence>
<dbReference type="InterPro" id="IPR013228">
    <property type="entry name" value="PE-PPE_C"/>
</dbReference>
<organism evidence="3 4">
    <name type="scientific">Mycolicibacter acidiphilus</name>
    <dbReference type="NCBI Taxonomy" id="2835306"/>
    <lineage>
        <taxon>Bacteria</taxon>
        <taxon>Bacillati</taxon>
        <taxon>Actinomycetota</taxon>
        <taxon>Actinomycetes</taxon>
        <taxon>Mycobacteriales</taxon>
        <taxon>Mycobacteriaceae</taxon>
        <taxon>Mycolicibacter</taxon>
    </lineage>
</organism>
<reference evidence="3 4" key="1">
    <citation type="submission" date="2021-05" db="EMBL/GenBank/DDBJ databases">
        <title>Mycobacterium acidophilum sp. nov., an extremely acid-tolerant member of the genus Mycobacterium.</title>
        <authorList>
            <person name="Xia J."/>
        </authorList>
    </citation>
    <scope>NUCLEOTIDE SEQUENCE [LARGE SCALE GENOMIC DNA]</scope>
    <source>
        <strain evidence="3 4">M1</strain>
    </source>
</reference>
<keyword evidence="4" id="KW-1185">Reference proteome</keyword>
<feature type="domain" description="PE-PPE" evidence="2">
    <location>
        <begin position="91"/>
        <end position="303"/>
    </location>
</feature>
<dbReference type="Gene3D" id="3.40.50.1820">
    <property type="entry name" value="alpha/beta hydrolase"/>
    <property type="match status" value="1"/>
</dbReference>
<comment type="caution">
    <text evidence="3">The sequence shown here is derived from an EMBL/GenBank/DDBJ whole genome shotgun (WGS) entry which is preliminary data.</text>
</comment>
<feature type="signal peptide" evidence="1">
    <location>
        <begin position="1"/>
        <end position="27"/>
    </location>
</feature>
<dbReference type="RefSeq" id="WP_214092986.1">
    <property type="nucleotide sequence ID" value="NZ_JAHCLR010000019.1"/>
</dbReference>